<accession>A0A9N8RSN9</accession>
<dbReference type="Proteomes" id="UP000789704">
    <property type="component" value="Unassembled WGS sequence"/>
</dbReference>
<proteinExistence type="predicted"/>
<evidence type="ECO:0000313" key="3">
    <source>
        <dbReference type="Proteomes" id="UP000789704"/>
    </source>
</evidence>
<evidence type="ECO:0000256" key="1">
    <source>
        <dbReference type="SAM" id="Phobius"/>
    </source>
</evidence>
<keyword evidence="1" id="KW-0472">Membrane</keyword>
<feature type="transmembrane region" description="Helical" evidence="1">
    <location>
        <begin position="86"/>
        <end position="112"/>
    </location>
</feature>
<keyword evidence="1" id="KW-1133">Transmembrane helix</keyword>
<evidence type="ECO:0000313" key="2">
    <source>
        <dbReference type="EMBL" id="CAG4887886.1"/>
    </source>
</evidence>
<dbReference type="AlphaFoldDB" id="A0A9N8RSN9"/>
<dbReference type="RefSeq" id="WP_228874597.1">
    <property type="nucleotide sequence ID" value="NZ_CAJQZC010000001.1"/>
</dbReference>
<keyword evidence="1" id="KW-0812">Transmembrane</keyword>
<name>A0A9N8RSN9_9BURK</name>
<keyword evidence="3" id="KW-1185">Reference proteome</keyword>
<sequence length="139" mass="14837">MTPERFHTIVDAYGADPRRWPDDEREAATAWAALHPHEGDAVLAASADIDAWLDSQTVAPPDYALQQCVVASAPARRPLRIHRRMWWSGAAIAGVGLAGGLAGAFAVSFFLVTGEPPPAHELSWLTTSFGGSSADWSGE</sequence>
<reference evidence="2" key="1">
    <citation type="submission" date="2021-04" db="EMBL/GenBank/DDBJ databases">
        <authorList>
            <person name="Vanwijnsberghe S."/>
        </authorList>
    </citation>
    <scope>NUCLEOTIDE SEQUENCE</scope>
    <source>
        <strain evidence="2">LMG 31841</strain>
    </source>
</reference>
<comment type="caution">
    <text evidence="2">The sequence shown here is derived from an EMBL/GenBank/DDBJ whole genome shotgun (WGS) entry which is preliminary data.</text>
</comment>
<gene>
    <name evidence="2" type="ORF">LMG31841_00538</name>
</gene>
<dbReference type="EMBL" id="CAJQZC010000001">
    <property type="protein sequence ID" value="CAG4887886.1"/>
    <property type="molecule type" value="Genomic_DNA"/>
</dbReference>
<protein>
    <submittedName>
        <fullName evidence="2">Uncharacterized protein</fullName>
    </submittedName>
</protein>
<organism evidence="2 3">
    <name type="scientific">Paraburkholderia saeva</name>
    <dbReference type="NCBI Taxonomy" id="2777537"/>
    <lineage>
        <taxon>Bacteria</taxon>
        <taxon>Pseudomonadati</taxon>
        <taxon>Pseudomonadota</taxon>
        <taxon>Betaproteobacteria</taxon>
        <taxon>Burkholderiales</taxon>
        <taxon>Burkholderiaceae</taxon>
        <taxon>Paraburkholderia</taxon>
    </lineage>
</organism>